<evidence type="ECO:0000313" key="5">
    <source>
        <dbReference type="Proteomes" id="UP000249165"/>
    </source>
</evidence>
<name>A0A327Y0P6_9RHOB</name>
<dbReference type="Pfam" id="PF00072">
    <property type="entry name" value="Response_reg"/>
    <property type="match status" value="1"/>
</dbReference>
<dbReference type="InterPro" id="IPR001789">
    <property type="entry name" value="Sig_transdc_resp-reg_receiver"/>
</dbReference>
<evidence type="ECO:0000256" key="1">
    <source>
        <dbReference type="ARBA" id="ARBA00022553"/>
    </source>
</evidence>
<accession>A0A327Y0P6</accession>
<dbReference type="Proteomes" id="UP000249165">
    <property type="component" value="Unassembled WGS sequence"/>
</dbReference>
<organism evidence="4 5">
    <name type="scientific">Salipiger aestuarii</name>
    <dbReference type="NCBI Taxonomy" id="568098"/>
    <lineage>
        <taxon>Bacteria</taxon>
        <taxon>Pseudomonadati</taxon>
        <taxon>Pseudomonadota</taxon>
        <taxon>Alphaproteobacteria</taxon>
        <taxon>Rhodobacterales</taxon>
        <taxon>Roseobacteraceae</taxon>
        <taxon>Salipiger</taxon>
    </lineage>
</organism>
<comment type="caution">
    <text evidence="4">The sequence shown here is derived from an EMBL/GenBank/DDBJ whole genome shotgun (WGS) entry which is preliminary data.</text>
</comment>
<proteinExistence type="predicted"/>
<dbReference type="CDD" id="cd00156">
    <property type="entry name" value="REC"/>
    <property type="match status" value="1"/>
</dbReference>
<dbReference type="RefSeq" id="WP_111550797.1">
    <property type="nucleotide sequence ID" value="NZ_LIQE01000029.1"/>
</dbReference>
<dbReference type="Gene3D" id="3.40.50.2300">
    <property type="match status" value="1"/>
</dbReference>
<dbReference type="PANTHER" id="PTHR44591:SF3">
    <property type="entry name" value="RESPONSE REGULATORY DOMAIN-CONTAINING PROTEIN"/>
    <property type="match status" value="1"/>
</dbReference>
<dbReference type="PROSITE" id="PS50110">
    <property type="entry name" value="RESPONSE_REGULATORY"/>
    <property type="match status" value="1"/>
</dbReference>
<dbReference type="AlphaFoldDB" id="A0A327Y0P6"/>
<evidence type="ECO:0000256" key="2">
    <source>
        <dbReference type="PROSITE-ProRule" id="PRU00169"/>
    </source>
</evidence>
<evidence type="ECO:0000259" key="3">
    <source>
        <dbReference type="PROSITE" id="PS50110"/>
    </source>
</evidence>
<dbReference type="InterPro" id="IPR011006">
    <property type="entry name" value="CheY-like_superfamily"/>
</dbReference>
<gene>
    <name evidence="4" type="ORF">ATI53_103245</name>
</gene>
<feature type="domain" description="Response regulatory" evidence="3">
    <location>
        <begin position="15"/>
        <end position="133"/>
    </location>
</feature>
<dbReference type="InterPro" id="IPR050595">
    <property type="entry name" value="Bact_response_regulator"/>
</dbReference>
<sequence>MQLTEYPDTGGDLPLALIVDDDDADRYRLTKMCRKAGLDFAFHDAEGLKRMKALMDARRFDIVFLDYWLGIESGQEALELLRAHPNQRDAVVIMVSSVSRHDVVIEAMRSGCDDYLVKEELGLDAIRKSVANAFERRLVRRSHGARGRRLVELESRIQRVGAGFTPDMRTVLLRLLRRISAATLRDDAGPWRPDHHEMTEMCLNGLTALGEIEGVCREALPPADEKRDRFADCHSGSMTGRIS</sequence>
<dbReference type="SUPFAM" id="SSF52172">
    <property type="entry name" value="CheY-like"/>
    <property type="match status" value="1"/>
</dbReference>
<protein>
    <submittedName>
        <fullName evidence="4">Response regulator receiver domain-containing protein</fullName>
    </submittedName>
</protein>
<evidence type="ECO:0000313" key="4">
    <source>
        <dbReference type="EMBL" id="RAK13951.1"/>
    </source>
</evidence>
<keyword evidence="5" id="KW-1185">Reference proteome</keyword>
<keyword evidence="1 2" id="KW-0597">Phosphoprotein</keyword>
<dbReference type="PANTHER" id="PTHR44591">
    <property type="entry name" value="STRESS RESPONSE REGULATOR PROTEIN 1"/>
    <property type="match status" value="1"/>
</dbReference>
<feature type="modified residue" description="4-aspartylphosphate" evidence="2">
    <location>
        <position position="66"/>
    </location>
</feature>
<dbReference type="EMBL" id="QLMG01000032">
    <property type="protein sequence ID" value="RAK13951.1"/>
    <property type="molecule type" value="Genomic_DNA"/>
</dbReference>
<dbReference type="GO" id="GO:0000160">
    <property type="term" value="P:phosphorelay signal transduction system"/>
    <property type="evidence" value="ECO:0007669"/>
    <property type="project" value="InterPro"/>
</dbReference>
<dbReference type="SMART" id="SM00448">
    <property type="entry name" value="REC"/>
    <property type="match status" value="1"/>
</dbReference>
<reference evidence="4 5" key="1">
    <citation type="submission" date="2018-06" db="EMBL/GenBank/DDBJ databases">
        <title>Genomic Encyclopedia of Archaeal and Bacterial Type Strains, Phase II (KMG-II): from individual species to whole genera.</title>
        <authorList>
            <person name="Goeker M."/>
        </authorList>
    </citation>
    <scope>NUCLEOTIDE SEQUENCE [LARGE SCALE GENOMIC DNA]</scope>
    <source>
        <strain evidence="4 5">DSM 22011</strain>
    </source>
</reference>
<dbReference type="OrthoDB" id="7857827at2"/>